<dbReference type="WBParaSite" id="Gr19_v10_g5628.t1">
    <property type="protein sequence ID" value="Gr19_v10_g5628.t1"/>
    <property type="gene ID" value="Gr19_v10_g5628"/>
</dbReference>
<evidence type="ECO:0000256" key="3">
    <source>
        <dbReference type="ARBA" id="ARBA00012388"/>
    </source>
</evidence>
<dbReference type="GO" id="GO:0005524">
    <property type="term" value="F:ATP binding"/>
    <property type="evidence" value="ECO:0007669"/>
    <property type="project" value="UniProtKB-KW"/>
</dbReference>
<reference evidence="14" key="1">
    <citation type="submission" date="2022-11" db="UniProtKB">
        <authorList>
            <consortium name="WormBaseParasite"/>
        </authorList>
    </citation>
    <scope>IDENTIFICATION</scope>
</reference>
<accession>A0A914HZY0</accession>
<feature type="compositionally biased region" description="Basic and acidic residues" evidence="11">
    <location>
        <begin position="1"/>
        <end position="11"/>
    </location>
</feature>
<evidence type="ECO:0000259" key="12">
    <source>
        <dbReference type="Pfam" id="PF04928"/>
    </source>
</evidence>
<sequence length="730" mass="83749">MDQKNAFDSPRHGSSSPGGSGGAGGGNVENEIGGLKNELHLRNLAVAFADSSDCSLLFWTAFGAEQPKNNLTPPLSRLLFSHSDSIKTRLSQYVKMVKKENLQRKIDNQLYSQYRNNKNLSKFVVPKMATNFVPFQLEQISEFWQPIDFGDDRFKQSDIDNLANEVENAIEQLKELFETWSSKVNCHISDKCLLRPVGEPRLETVCIMPQQFDVSLSFFGGSFNCDSDRREMCQDQSLYCKLCNNAKVLSLTKINKDQFTPVPQLQFTFKNCQFTILAIIVPSLEDDDLRQTEPFDGQQIDKISQKFGDEIEKLIKADHLFDEGQFRSTQKVNDDTIELLTNSLIHAEPREIPKIMEQIFMFDEFSELLVKERQIAIRQRESVTDLVATLKVFANFGNDLKIAEFIADTVAFGKMHNESNNSMNKFCLTLAYLELWANSNHIDDAMLGYLDFKILTIMVTKIFLLYPNASLPWLIEKFFITYSTWKWPLPIQLAEIDFDRKGEFMSWTPGREWFTKRQFSPKALLKTIRAEMAMPIITPTFPEHNLAQNANLSSIKCIQNQMTKALAKIRNENVQNALIVPLESQKFSNMYEHFIVVTCTASNYGIDNFANFVSKRLGPELAEIIENPLEKWIKFSHICSRCFSLGECSKMSSPKSPATSYCKKIWLIGIELNESSKELSKFKSKLRANLKKFDEKIKSDFYGGFVEIESEYVDERETLQKFWGIDLNLI</sequence>
<evidence type="ECO:0000256" key="5">
    <source>
        <dbReference type="ARBA" id="ARBA00022679"/>
    </source>
</evidence>
<keyword evidence="10" id="KW-0175">Coiled coil</keyword>
<keyword evidence="4" id="KW-0507">mRNA processing</keyword>
<dbReference type="Proteomes" id="UP000887572">
    <property type="component" value="Unplaced"/>
</dbReference>
<evidence type="ECO:0000256" key="7">
    <source>
        <dbReference type="ARBA" id="ARBA00022840"/>
    </source>
</evidence>
<evidence type="ECO:0000256" key="10">
    <source>
        <dbReference type="SAM" id="Coils"/>
    </source>
</evidence>
<name>A0A914HZY0_GLORO</name>
<comment type="catalytic activity">
    <reaction evidence="9">
        <text>RNA(n) + ATP = RNA(n)-3'-adenine ribonucleotide + diphosphate</text>
        <dbReference type="Rhea" id="RHEA:11332"/>
        <dbReference type="Rhea" id="RHEA-COMP:14527"/>
        <dbReference type="Rhea" id="RHEA-COMP:17347"/>
        <dbReference type="ChEBI" id="CHEBI:30616"/>
        <dbReference type="ChEBI" id="CHEBI:33019"/>
        <dbReference type="ChEBI" id="CHEBI:140395"/>
        <dbReference type="ChEBI" id="CHEBI:173115"/>
        <dbReference type="EC" id="2.7.7.19"/>
    </reaction>
</comment>
<evidence type="ECO:0000256" key="1">
    <source>
        <dbReference type="ARBA" id="ARBA00004123"/>
    </source>
</evidence>
<dbReference type="GO" id="GO:0005634">
    <property type="term" value="C:nucleus"/>
    <property type="evidence" value="ECO:0007669"/>
    <property type="project" value="UniProtKB-SubCell"/>
</dbReference>
<dbReference type="GO" id="GO:1990817">
    <property type="term" value="F:poly(A) RNA polymerase activity"/>
    <property type="evidence" value="ECO:0007669"/>
    <property type="project" value="UniProtKB-EC"/>
</dbReference>
<keyword evidence="5" id="KW-0808">Transferase</keyword>
<evidence type="ECO:0000256" key="9">
    <source>
        <dbReference type="ARBA" id="ARBA00048830"/>
    </source>
</evidence>
<evidence type="ECO:0000256" key="8">
    <source>
        <dbReference type="ARBA" id="ARBA00023242"/>
    </source>
</evidence>
<dbReference type="Gene3D" id="3.30.70.590">
    <property type="entry name" value="Poly(A) polymerase predicted RNA binding domain"/>
    <property type="match status" value="1"/>
</dbReference>
<dbReference type="PANTHER" id="PTHR10682:SF10">
    <property type="entry name" value="POLYNUCLEOTIDE ADENYLYLTRANSFERASE"/>
    <property type="match status" value="1"/>
</dbReference>
<evidence type="ECO:0000256" key="6">
    <source>
        <dbReference type="ARBA" id="ARBA00022741"/>
    </source>
</evidence>
<comment type="similarity">
    <text evidence="2">Belongs to the poly(A) polymerase family.</text>
</comment>
<comment type="subcellular location">
    <subcellularLocation>
        <location evidence="1">Nucleus</location>
    </subcellularLocation>
</comment>
<evidence type="ECO:0000256" key="4">
    <source>
        <dbReference type="ARBA" id="ARBA00022664"/>
    </source>
</evidence>
<evidence type="ECO:0000313" key="14">
    <source>
        <dbReference type="WBParaSite" id="Gr19_v10_g5628.t1"/>
    </source>
</evidence>
<dbReference type="SUPFAM" id="SSF81631">
    <property type="entry name" value="PAP/OAS1 substrate-binding domain"/>
    <property type="match status" value="1"/>
</dbReference>
<protein>
    <recommendedName>
        <fullName evidence="3">polynucleotide adenylyltransferase</fullName>
        <ecNumber evidence="3">2.7.7.19</ecNumber>
    </recommendedName>
</protein>
<evidence type="ECO:0000256" key="2">
    <source>
        <dbReference type="ARBA" id="ARBA00010912"/>
    </source>
</evidence>
<keyword evidence="7" id="KW-0067">ATP-binding</keyword>
<evidence type="ECO:0000256" key="11">
    <source>
        <dbReference type="SAM" id="MobiDB-lite"/>
    </source>
</evidence>
<feature type="domain" description="Poly(A) polymerase central" evidence="12">
    <location>
        <begin position="426"/>
        <end position="569"/>
    </location>
</feature>
<dbReference type="Gene3D" id="1.10.1410.10">
    <property type="match status" value="1"/>
</dbReference>
<feature type="coiled-coil region" evidence="10">
    <location>
        <begin position="156"/>
        <end position="183"/>
    </location>
</feature>
<feature type="region of interest" description="Disordered" evidence="11">
    <location>
        <begin position="1"/>
        <end position="29"/>
    </location>
</feature>
<dbReference type="EC" id="2.7.7.19" evidence="3"/>
<dbReference type="PANTHER" id="PTHR10682">
    <property type="entry name" value="POLY A POLYMERASE"/>
    <property type="match status" value="1"/>
</dbReference>
<dbReference type="InterPro" id="IPR007012">
    <property type="entry name" value="PolA_pol_cen_dom"/>
</dbReference>
<evidence type="ECO:0000313" key="13">
    <source>
        <dbReference type="Proteomes" id="UP000887572"/>
    </source>
</evidence>
<dbReference type="Pfam" id="PF04928">
    <property type="entry name" value="PAP_central"/>
    <property type="match status" value="1"/>
</dbReference>
<feature type="compositionally biased region" description="Gly residues" evidence="11">
    <location>
        <begin position="16"/>
        <end position="27"/>
    </location>
</feature>
<proteinExistence type="inferred from homology"/>
<keyword evidence="13" id="KW-1185">Reference proteome</keyword>
<keyword evidence="6" id="KW-0547">Nucleotide-binding</keyword>
<organism evidence="13 14">
    <name type="scientific">Globodera rostochiensis</name>
    <name type="common">Golden nematode worm</name>
    <name type="synonym">Heterodera rostochiensis</name>
    <dbReference type="NCBI Taxonomy" id="31243"/>
    <lineage>
        <taxon>Eukaryota</taxon>
        <taxon>Metazoa</taxon>
        <taxon>Ecdysozoa</taxon>
        <taxon>Nematoda</taxon>
        <taxon>Chromadorea</taxon>
        <taxon>Rhabditida</taxon>
        <taxon>Tylenchina</taxon>
        <taxon>Tylenchomorpha</taxon>
        <taxon>Tylenchoidea</taxon>
        <taxon>Heteroderidae</taxon>
        <taxon>Heteroderinae</taxon>
        <taxon>Globodera</taxon>
    </lineage>
</organism>
<dbReference type="AlphaFoldDB" id="A0A914HZY0"/>
<keyword evidence="8" id="KW-0539">Nucleus</keyword>
<dbReference type="GO" id="GO:0006397">
    <property type="term" value="P:mRNA processing"/>
    <property type="evidence" value="ECO:0007669"/>
    <property type="project" value="UniProtKB-KW"/>
</dbReference>